<gene>
    <name evidence="1" type="ORF">HCN51_46125</name>
</gene>
<evidence type="ECO:0000313" key="1">
    <source>
        <dbReference type="EMBL" id="NJP96726.1"/>
    </source>
</evidence>
<accession>A0ABX1BN91</accession>
<dbReference type="SMART" id="SM00028">
    <property type="entry name" value="TPR"/>
    <property type="match status" value="4"/>
</dbReference>
<dbReference type="RefSeq" id="WP_168018257.1">
    <property type="nucleotide sequence ID" value="NZ_JAATEP010000053.1"/>
</dbReference>
<dbReference type="EMBL" id="JAATEP010000053">
    <property type="protein sequence ID" value="NJP96726.1"/>
    <property type="molecule type" value="Genomic_DNA"/>
</dbReference>
<dbReference type="Proteomes" id="UP000696294">
    <property type="component" value="Unassembled WGS sequence"/>
</dbReference>
<dbReference type="InterPro" id="IPR027417">
    <property type="entry name" value="P-loop_NTPase"/>
</dbReference>
<proteinExistence type="predicted"/>
<keyword evidence="2" id="KW-1185">Reference proteome</keyword>
<organism evidence="1 2">
    <name type="scientific">Nonomuraea composti</name>
    <dbReference type="NCBI Taxonomy" id="2720023"/>
    <lineage>
        <taxon>Bacteria</taxon>
        <taxon>Bacillati</taxon>
        <taxon>Actinomycetota</taxon>
        <taxon>Actinomycetes</taxon>
        <taxon>Streptosporangiales</taxon>
        <taxon>Streptosporangiaceae</taxon>
        <taxon>Nonomuraea</taxon>
    </lineage>
</organism>
<comment type="caution">
    <text evidence="1">The sequence shown here is derived from an EMBL/GenBank/DDBJ whole genome shotgun (WGS) entry which is preliminary data.</text>
</comment>
<feature type="non-terminal residue" evidence="1">
    <location>
        <position position="682"/>
    </location>
</feature>
<reference evidence="1 2" key="1">
    <citation type="submission" date="2020-03" db="EMBL/GenBank/DDBJ databases">
        <title>WGS of actinomycetes isolated from Thailand.</title>
        <authorList>
            <person name="Thawai C."/>
        </authorList>
    </citation>
    <scope>NUCLEOTIDE SEQUENCE [LARGE SCALE GENOMIC DNA]</scope>
    <source>
        <strain evidence="1 2">FMUSA5-5</strain>
    </source>
</reference>
<dbReference type="InterPro" id="IPR019734">
    <property type="entry name" value="TPR_rpt"/>
</dbReference>
<dbReference type="Gene3D" id="3.40.50.300">
    <property type="entry name" value="P-loop containing nucleotide triphosphate hydrolases"/>
    <property type="match status" value="1"/>
</dbReference>
<sequence length="682" mass="72563">MTNHGIIQTGPNASATIVQPTRPAPQALAGLPAAPVGFVGRAGALKEVLAFLDRAGGSGAARVLAVAGMAGVGKTALALVAAHQAMAEDWFGGGVFFIDLRGYTPDPCERVPATAAAGQLLRAMGIRDTDLPPTGEEQLGLYRSMLEERARKGRAVLVVADNAATTGQVEPLLPAQPGHRLLVTSRHILALPAHLVDLAVLPEADAVDLLGTALEMGRTDPRVAAEPGPAKEIGRLCGRLPLALQIIAALLRAEPGRPLADVAAELADAHHRLDALDSGDRDPYGRPLAVRAAFDLSYQHLLADQPEQARLFRLLPLNPGPDISLPAAAALADTSEPVVRRQLAALARAHLLTTPVAGRWGMHDLVRLYAGQHGLSQAVDDQREQALDRLLGHYLDTAEFANAHLRALSGQPVPDRFTGRDDALAWFGAERANLVTAVAVAHAAGRHQIASCLSACLNVYLSWRRALDDLLTVSTIAAAAASQLGDRRGEGGALNNLGLALRAVRRFEEALTVHRNAVTIYRELGDRHGEGQALNNLGNALQEVRRFGEALTVHRNAVTIYRELGDRHGESGALNNLGLDLRELRRFEEAVTAHQDAVALCRGLGDRRGEGQALNNLGLALQEVRRFGGAITAHRAAATIYRDLGDRHSEGTALNNLGLALQEVRRFEVAIIALRAAATLHR</sequence>
<dbReference type="SUPFAM" id="SSF48452">
    <property type="entry name" value="TPR-like"/>
    <property type="match status" value="1"/>
</dbReference>
<protein>
    <submittedName>
        <fullName evidence="1">Tetratricopeptide repeat protein</fullName>
    </submittedName>
</protein>
<dbReference type="PANTHER" id="PTHR47691:SF3">
    <property type="entry name" value="HTH-TYPE TRANSCRIPTIONAL REGULATOR RV0890C-RELATED"/>
    <property type="match status" value="1"/>
</dbReference>
<evidence type="ECO:0000313" key="2">
    <source>
        <dbReference type="Proteomes" id="UP000696294"/>
    </source>
</evidence>
<dbReference type="Pfam" id="PF13424">
    <property type="entry name" value="TPR_12"/>
    <property type="match status" value="2"/>
</dbReference>
<dbReference type="InterPro" id="IPR011990">
    <property type="entry name" value="TPR-like_helical_dom_sf"/>
</dbReference>
<name>A0ABX1BN91_9ACTN</name>
<dbReference type="PRINTS" id="PR00364">
    <property type="entry name" value="DISEASERSIST"/>
</dbReference>
<dbReference type="PANTHER" id="PTHR47691">
    <property type="entry name" value="REGULATOR-RELATED"/>
    <property type="match status" value="1"/>
</dbReference>
<dbReference type="SUPFAM" id="SSF52540">
    <property type="entry name" value="P-loop containing nucleoside triphosphate hydrolases"/>
    <property type="match status" value="1"/>
</dbReference>
<dbReference type="Gene3D" id="1.25.40.10">
    <property type="entry name" value="Tetratricopeptide repeat domain"/>
    <property type="match status" value="1"/>
</dbReference>